<sequence length="210" mass="22276">MRTIVRMTNPDDTRSMRERMLAGDPYIADDPEIAEQSAAALDLMAAYNATSVRQRPLRRRLLEQLLGSIGEGTEIRPPFYVDYGAHITIGARCFANFGLVALDVAPITIGDDVQIGPNVQLLTPTHPVEPEPRRNKWEGAKPIKIGNNVWLGGGAIVLPGVTIGDNTVVGAGSVVTRDLPANVIAVGNPARVIRSLTDAGAAPAPGKAQG</sequence>
<feature type="domain" description="Maltose/galactoside acetyltransferase" evidence="7">
    <location>
        <begin position="17"/>
        <end position="71"/>
    </location>
</feature>
<dbReference type="Gene3D" id="2.160.10.10">
    <property type="entry name" value="Hexapeptide repeat proteins"/>
    <property type="match status" value="1"/>
</dbReference>
<dbReference type="PANTHER" id="PTHR23416">
    <property type="entry name" value="SIALIC ACID SYNTHASE-RELATED"/>
    <property type="match status" value="1"/>
</dbReference>
<dbReference type="CDD" id="cd03357">
    <property type="entry name" value="LbH_MAT_GAT"/>
    <property type="match status" value="1"/>
</dbReference>
<comment type="function">
    <text evidence="5">Acetyltransferase implicated in the O-acetylation of Nod factors.</text>
</comment>
<proteinExistence type="inferred from homology"/>
<accession>A0A2L0F4Z7</accession>
<protein>
    <recommendedName>
        <fullName evidence="6">Nodulation protein L</fullName>
    </recommendedName>
</protein>
<comment type="similarity">
    <text evidence="1">Belongs to the transferase hexapeptide repeat family.</text>
</comment>
<evidence type="ECO:0000256" key="5">
    <source>
        <dbReference type="ARBA" id="ARBA00055587"/>
    </source>
</evidence>
<evidence type="ECO:0000256" key="1">
    <source>
        <dbReference type="ARBA" id="ARBA00007274"/>
    </source>
</evidence>
<organism evidence="8 9">
    <name type="scientific">Sorangium cellulosum</name>
    <name type="common">Polyangium cellulosum</name>
    <dbReference type="NCBI Taxonomy" id="56"/>
    <lineage>
        <taxon>Bacteria</taxon>
        <taxon>Pseudomonadati</taxon>
        <taxon>Myxococcota</taxon>
        <taxon>Polyangia</taxon>
        <taxon>Polyangiales</taxon>
        <taxon>Polyangiaceae</taxon>
        <taxon>Sorangium</taxon>
    </lineage>
</organism>
<reference evidence="8 9" key="1">
    <citation type="submission" date="2015-09" db="EMBL/GenBank/DDBJ databases">
        <title>Sorangium comparison.</title>
        <authorList>
            <person name="Zaburannyi N."/>
            <person name="Bunk B."/>
            <person name="Overmann J."/>
            <person name="Mueller R."/>
        </authorList>
    </citation>
    <scope>NUCLEOTIDE SEQUENCE [LARGE SCALE GENOMIC DNA]</scope>
    <source>
        <strain evidence="8 9">So ce26</strain>
    </source>
</reference>
<gene>
    <name evidence="8" type="ORF">SOCE26_081130</name>
</gene>
<dbReference type="Pfam" id="PF12464">
    <property type="entry name" value="Mac"/>
    <property type="match status" value="1"/>
</dbReference>
<dbReference type="PROSITE" id="PS00101">
    <property type="entry name" value="HEXAPEP_TRANSFERASES"/>
    <property type="match status" value="1"/>
</dbReference>
<evidence type="ECO:0000256" key="3">
    <source>
        <dbReference type="ARBA" id="ARBA00022737"/>
    </source>
</evidence>
<name>A0A2L0F4Z7_SORCE</name>
<dbReference type="AlphaFoldDB" id="A0A2L0F4Z7"/>
<dbReference type="InterPro" id="IPR011004">
    <property type="entry name" value="Trimer_LpxA-like_sf"/>
</dbReference>
<dbReference type="InterPro" id="IPR051159">
    <property type="entry name" value="Hexapeptide_acetyltransf"/>
</dbReference>
<dbReference type="InterPro" id="IPR001451">
    <property type="entry name" value="Hexapep"/>
</dbReference>
<dbReference type="PANTHER" id="PTHR23416:SF23">
    <property type="entry name" value="ACETYLTRANSFERASE C18B11.09C-RELATED"/>
    <property type="match status" value="1"/>
</dbReference>
<evidence type="ECO:0000256" key="6">
    <source>
        <dbReference type="ARBA" id="ARBA00067695"/>
    </source>
</evidence>
<evidence type="ECO:0000256" key="4">
    <source>
        <dbReference type="ARBA" id="ARBA00023315"/>
    </source>
</evidence>
<dbReference type="Pfam" id="PF00132">
    <property type="entry name" value="Hexapep"/>
    <property type="match status" value="1"/>
</dbReference>
<evidence type="ECO:0000256" key="2">
    <source>
        <dbReference type="ARBA" id="ARBA00022679"/>
    </source>
</evidence>
<evidence type="ECO:0000259" key="7">
    <source>
        <dbReference type="SMART" id="SM01266"/>
    </source>
</evidence>
<dbReference type="GO" id="GO:0005829">
    <property type="term" value="C:cytosol"/>
    <property type="evidence" value="ECO:0007669"/>
    <property type="project" value="TreeGrafter"/>
</dbReference>
<dbReference type="InterPro" id="IPR024688">
    <property type="entry name" value="Mac_dom"/>
</dbReference>
<dbReference type="InterPro" id="IPR018357">
    <property type="entry name" value="Hexapep_transf_CS"/>
</dbReference>
<keyword evidence="2 8" id="KW-0808">Transferase</keyword>
<dbReference type="FunFam" id="2.160.10.10:FF:000025">
    <property type="entry name" value="Hexapeptide-repeat containing-acetyltransferase"/>
    <property type="match status" value="1"/>
</dbReference>
<dbReference type="SUPFAM" id="SSF51161">
    <property type="entry name" value="Trimeric LpxA-like enzymes"/>
    <property type="match status" value="1"/>
</dbReference>
<dbReference type="EMBL" id="CP012673">
    <property type="protein sequence ID" value="AUX46607.1"/>
    <property type="molecule type" value="Genomic_DNA"/>
</dbReference>
<evidence type="ECO:0000313" key="9">
    <source>
        <dbReference type="Proteomes" id="UP000238348"/>
    </source>
</evidence>
<dbReference type="GO" id="GO:0016407">
    <property type="term" value="F:acetyltransferase activity"/>
    <property type="evidence" value="ECO:0007669"/>
    <property type="project" value="InterPro"/>
</dbReference>
<keyword evidence="3" id="KW-0677">Repeat</keyword>
<keyword evidence="4" id="KW-0012">Acyltransferase</keyword>
<dbReference type="GO" id="GO:0008374">
    <property type="term" value="F:O-acyltransferase activity"/>
    <property type="evidence" value="ECO:0007669"/>
    <property type="project" value="TreeGrafter"/>
</dbReference>
<dbReference type="SMART" id="SM01266">
    <property type="entry name" value="Mac"/>
    <property type="match status" value="1"/>
</dbReference>
<dbReference type="Proteomes" id="UP000238348">
    <property type="component" value="Chromosome"/>
</dbReference>
<evidence type="ECO:0000313" key="8">
    <source>
        <dbReference type="EMBL" id="AUX46607.1"/>
    </source>
</evidence>